<dbReference type="Gene3D" id="3.40.50.300">
    <property type="entry name" value="P-loop containing nucleotide triphosphate hydrolases"/>
    <property type="match status" value="1"/>
</dbReference>
<protein>
    <submittedName>
        <fullName evidence="1">Uncharacterized protein</fullName>
    </submittedName>
</protein>
<name>A0A318DTU8_9FIRM</name>
<evidence type="ECO:0000313" key="2">
    <source>
        <dbReference type="Proteomes" id="UP000247389"/>
    </source>
</evidence>
<comment type="caution">
    <text evidence="1">The sequence shown here is derived from an EMBL/GenBank/DDBJ whole genome shotgun (WGS) entry which is preliminary data.</text>
</comment>
<dbReference type="SUPFAM" id="SSF52540">
    <property type="entry name" value="P-loop containing nucleoside triphosphate hydrolases"/>
    <property type="match status" value="1"/>
</dbReference>
<proteinExistence type="predicted"/>
<sequence length="43" mass="4901">MPDKILKINDLAVEYRNKGKYLRVLQDINLELDSGEILALVGE</sequence>
<dbReference type="EMBL" id="QICM01000085">
    <property type="protein sequence ID" value="PXV58925.1"/>
    <property type="molecule type" value="Genomic_DNA"/>
</dbReference>
<accession>A0A318DTU8</accession>
<dbReference type="Proteomes" id="UP000247389">
    <property type="component" value="Unassembled WGS sequence"/>
</dbReference>
<dbReference type="AlphaFoldDB" id="A0A318DTU8"/>
<reference evidence="1 2" key="1">
    <citation type="submission" date="2018-04" db="EMBL/GenBank/DDBJ databases">
        <title>Subsurface microbial communities from deep shales in Ohio and West Virginia, USA.</title>
        <authorList>
            <person name="Wrighton K."/>
        </authorList>
    </citation>
    <scope>NUCLEOTIDE SEQUENCE [LARGE SCALE GENOMIC DNA]</scope>
    <source>
        <strain evidence="1 2">MSL28</strain>
    </source>
</reference>
<feature type="non-terminal residue" evidence="1">
    <location>
        <position position="43"/>
    </location>
</feature>
<dbReference type="InterPro" id="IPR027417">
    <property type="entry name" value="P-loop_NTPase"/>
</dbReference>
<gene>
    <name evidence="1" type="ORF">C8C78_1853</name>
</gene>
<organism evidence="1 2">
    <name type="scientific">Halanaerobium congolense</name>
    <dbReference type="NCBI Taxonomy" id="54121"/>
    <lineage>
        <taxon>Bacteria</taxon>
        <taxon>Bacillati</taxon>
        <taxon>Bacillota</taxon>
        <taxon>Clostridia</taxon>
        <taxon>Halanaerobiales</taxon>
        <taxon>Halanaerobiaceae</taxon>
        <taxon>Halanaerobium</taxon>
    </lineage>
</organism>
<evidence type="ECO:0000313" key="1">
    <source>
        <dbReference type="EMBL" id="PXV58925.1"/>
    </source>
</evidence>